<reference evidence="2 3" key="1">
    <citation type="submission" date="2022-01" db="EMBL/GenBank/DDBJ databases">
        <title>Desulfofustis limnae sp. nov., a novel mesophilic sulfate-reducing bacterium isolated from marsh soil.</title>
        <authorList>
            <person name="Watanabe M."/>
            <person name="Takahashi A."/>
            <person name="Kojima H."/>
            <person name="Fukui M."/>
        </authorList>
    </citation>
    <scope>NUCLEOTIDE SEQUENCE [LARGE SCALE GENOMIC DNA]</scope>
    <source>
        <strain evidence="2 3">PPLL</strain>
    </source>
</reference>
<accession>A0ABM7W8L0</accession>
<protein>
    <submittedName>
        <fullName evidence="2">Uncharacterized protein</fullName>
    </submittedName>
</protein>
<dbReference type="EMBL" id="AP025516">
    <property type="protein sequence ID" value="BDD87316.1"/>
    <property type="molecule type" value="Genomic_DNA"/>
</dbReference>
<evidence type="ECO:0000256" key="1">
    <source>
        <dbReference type="SAM" id="MobiDB-lite"/>
    </source>
</evidence>
<name>A0ABM7W8L0_9BACT</name>
<proteinExistence type="predicted"/>
<keyword evidence="3" id="KW-1185">Reference proteome</keyword>
<evidence type="ECO:0000313" key="3">
    <source>
        <dbReference type="Proteomes" id="UP000830055"/>
    </source>
</evidence>
<evidence type="ECO:0000313" key="2">
    <source>
        <dbReference type="EMBL" id="BDD87316.1"/>
    </source>
</evidence>
<organism evidence="2 3">
    <name type="scientific">Desulfofustis limnaeus</name>
    <dbReference type="NCBI Taxonomy" id="2740163"/>
    <lineage>
        <taxon>Bacteria</taxon>
        <taxon>Pseudomonadati</taxon>
        <taxon>Thermodesulfobacteriota</taxon>
        <taxon>Desulfobulbia</taxon>
        <taxon>Desulfobulbales</taxon>
        <taxon>Desulfocapsaceae</taxon>
        <taxon>Desulfofustis</taxon>
    </lineage>
</organism>
<sequence length="80" mass="8893">MPACQPCPRLVEFRRVDPVQPQMHLLSFTTDQQGVSVDHRDQSGAPAAADLGKEPRFRLTPLVKPGEECREKEHGQETAA</sequence>
<dbReference type="Proteomes" id="UP000830055">
    <property type="component" value="Chromosome"/>
</dbReference>
<feature type="region of interest" description="Disordered" evidence="1">
    <location>
        <begin position="30"/>
        <end position="53"/>
    </location>
</feature>
<gene>
    <name evidence="2" type="ORF">DPPLL_16810</name>
</gene>